<proteinExistence type="predicted"/>
<sequence>MFISVPATSRVGGGSDDVGWLKPTSIHCSLPHQASVRLQHFYTVLQDKTHTGKVLAREVKEGPSITAVSLKEKYLNLLQNVLVRTIQHGLKKDLKLPAHCCSKKTLLTEAMKKQRLDLCWKYKEWTSADWQKVYSVMKTRSEWSGATPRS</sequence>
<evidence type="ECO:0000313" key="1">
    <source>
        <dbReference type="EMBL" id="MPC82735.1"/>
    </source>
</evidence>
<reference evidence="1 2" key="1">
    <citation type="submission" date="2019-05" db="EMBL/GenBank/DDBJ databases">
        <title>Another draft genome of Portunus trituberculatus and its Hox gene families provides insights of decapod evolution.</title>
        <authorList>
            <person name="Jeong J.-H."/>
            <person name="Song I."/>
            <person name="Kim S."/>
            <person name="Choi T."/>
            <person name="Kim D."/>
            <person name="Ryu S."/>
            <person name="Kim W."/>
        </authorList>
    </citation>
    <scope>NUCLEOTIDE SEQUENCE [LARGE SCALE GENOMIC DNA]</scope>
    <source>
        <tissue evidence="1">Muscle</tissue>
    </source>
</reference>
<evidence type="ECO:0000313" key="2">
    <source>
        <dbReference type="Proteomes" id="UP000324222"/>
    </source>
</evidence>
<gene>
    <name evidence="1" type="ORF">E2C01_077417</name>
</gene>
<name>A0A5B7IK81_PORTR</name>
<protein>
    <submittedName>
        <fullName evidence="1">Uncharacterized protein</fullName>
    </submittedName>
</protein>
<comment type="caution">
    <text evidence="1">The sequence shown here is derived from an EMBL/GenBank/DDBJ whole genome shotgun (WGS) entry which is preliminary data.</text>
</comment>
<dbReference type="Proteomes" id="UP000324222">
    <property type="component" value="Unassembled WGS sequence"/>
</dbReference>
<keyword evidence="2" id="KW-1185">Reference proteome</keyword>
<dbReference type="AlphaFoldDB" id="A0A5B7IK81"/>
<dbReference type="EMBL" id="VSRR010060574">
    <property type="protein sequence ID" value="MPC82735.1"/>
    <property type="molecule type" value="Genomic_DNA"/>
</dbReference>
<accession>A0A5B7IK81</accession>
<organism evidence="1 2">
    <name type="scientific">Portunus trituberculatus</name>
    <name type="common">Swimming crab</name>
    <name type="synonym">Neptunus trituberculatus</name>
    <dbReference type="NCBI Taxonomy" id="210409"/>
    <lineage>
        <taxon>Eukaryota</taxon>
        <taxon>Metazoa</taxon>
        <taxon>Ecdysozoa</taxon>
        <taxon>Arthropoda</taxon>
        <taxon>Crustacea</taxon>
        <taxon>Multicrustacea</taxon>
        <taxon>Malacostraca</taxon>
        <taxon>Eumalacostraca</taxon>
        <taxon>Eucarida</taxon>
        <taxon>Decapoda</taxon>
        <taxon>Pleocyemata</taxon>
        <taxon>Brachyura</taxon>
        <taxon>Eubrachyura</taxon>
        <taxon>Portunoidea</taxon>
        <taxon>Portunidae</taxon>
        <taxon>Portuninae</taxon>
        <taxon>Portunus</taxon>
    </lineage>
</organism>